<dbReference type="FunFam" id="3.30.70.330:FF:000383">
    <property type="entry name" value="Sex lethal, isoform D"/>
    <property type="match status" value="1"/>
</dbReference>
<dbReference type="GO" id="GO:0003729">
    <property type="term" value="F:mRNA binding"/>
    <property type="evidence" value="ECO:0007669"/>
    <property type="project" value="UniProtKB-ARBA"/>
</dbReference>
<dbReference type="SMART" id="SM00360">
    <property type="entry name" value="RRM"/>
    <property type="match status" value="2"/>
</dbReference>
<feature type="compositionally biased region" description="Basic and acidic residues" evidence="4">
    <location>
        <begin position="214"/>
        <end position="223"/>
    </location>
</feature>
<sequence>TGGAAGPSGCGPVPVPVPVVAVPGPGVAAALPNGAPPGPPPVADDSKTNLIVNYLPQSMSQEELRSLFGSLGDIESCKLVRDKVTGQSLGYGFVNYVEAGDADRAIGALNGLKLQTKTIKVTRGPTEAVLCVANLPRLLTQPQFEELLRPFGSLERCFLVYSPATGHSKGYGFVEFMKKDSAARARSELLGKQLGTRRLHVHWVDAAQLSPELLHSRPSEPRRPRTGSVCPGSTSVCPSAPPGPRAAACWLR</sequence>
<proteinExistence type="predicted"/>
<dbReference type="PRINTS" id="PR00961">
    <property type="entry name" value="HUDSXLRNA"/>
</dbReference>
<dbReference type="Ensembl" id="ENSJHYT00000027507.1">
    <property type="protein sequence ID" value="ENSJHYP00000022818.1"/>
    <property type="gene ID" value="ENSJHYG00000017202.1"/>
</dbReference>
<protein>
    <recommendedName>
        <fullName evidence="5">RRM domain-containing protein</fullName>
    </recommendedName>
</protein>
<dbReference type="InterPro" id="IPR035979">
    <property type="entry name" value="RBD_domain_sf"/>
</dbReference>
<keyword evidence="2 3" id="KW-0694">RNA-binding</keyword>
<dbReference type="GO" id="GO:1990904">
    <property type="term" value="C:ribonucleoprotein complex"/>
    <property type="evidence" value="ECO:0007669"/>
    <property type="project" value="InterPro"/>
</dbReference>
<keyword evidence="7" id="KW-1185">Reference proteome</keyword>
<dbReference type="InterPro" id="IPR000504">
    <property type="entry name" value="RRM_dom"/>
</dbReference>
<dbReference type="CDD" id="cd12650">
    <property type="entry name" value="RRM1_Hu"/>
    <property type="match status" value="1"/>
</dbReference>
<evidence type="ECO:0000259" key="5">
    <source>
        <dbReference type="PROSITE" id="PS50102"/>
    </source>
</evidence>
<dbReference type="InterPro" id="IPR012677">
    <property type="entry name" value="Nucleotide-bd_a/b_plait_sf"/>
</dbReference>
<reference evidence="6" key="1">
    <citation type="submission" date="2025-08" db="UniProtKB">
        <authorList>
            <consortium name="Ensembl"/>
        </authorList>
    </citation>
    <scope>IDENTIFICATION</scope>
</reference>
<feature type="domain" description="RRM" evidence="5">
    <location>
        <begin position="48"/>
        <end position="126"/>
    </location>
</feature>
<dbReference type="PANTHER" id="PTHR48025:SF1">
    <property type="entry name" value="RRM DOMAIN-CONTAINING PROTEIN"/>
    <property type="match status" value="1"/>
</dbReference>
<evidence type="ECO:0000313" key="6">
    <source>
        <dbReference type="Ensembl" id="ENSJHYP00000022818.1"/>
    </source>
</evidence>
<dbReference type="InterPro" id="IPR034775">
    <property type="entry name" value="Elav_RRM1"/>
</dbReference>
<dbReference type="GO" id="GO:0005634">
    <property type="term" value="C:nucleus"/>
    <property type="evidence" value="ECO:0007669"/>
    <property type="project" value="TreeGrafter"/>
</dbReference>
<evidence type="ECO:0000256" key="2">
    <source>
        <dbReference type="ARBA" id="ARBA00022884"/>
    </source>
</evidence>
<dbReference type="GO" id="GO:0005737">
    <property type="term" value="C:cytoplasm"/>
    <property type="evidence" value="ECO:0007669"/>
    <property type="project" value="UniProtKB-ARBA"/>
</dbReference>
<reference evidence="6" key="2">
    <citation type="submission" date="2025-09" db="UniProtKB">
        <authorList>
            <consortium name="Ensembl"/>
        </authorList>
    </citation>
    <scope>IDENTIFICATION</scope>
</reference>
<accession>A0A8C5JNP1</accession>
<dbReference type="PROSITE" id="PS50102">
    <property type="entry name" value="RRM"/>
    <property type="match status" value="2"/>
</dbReference>
<dbReference type="FunFam" id="3.30.70.330:FF:000100">
    <property type="entry name" value="Putative ribonucleoprotein PTB-binding 1"/>
    <property type="match status" value="1"/>
</dbReference>
<dbReference type="PANTHER" id="PTHR48025">
    <property type="entry name" value="OS02G0815200 PROTEIN"/>
    <property type="match status" value="1"/>
</dbReference>
<dbReference type="Pfam" id="PF00076">
    <property type="entry name" value="RRM_1"/>
    <property type="match status" value="2"/>
</dbReference>
<dbReference type="Gene3D" id="3.30.70.330">
    <property type="match status" value="3"/>
</dbReference>
<dbReference type="GO" id="GO:0010629">
    <property type="term" value="P:negative regulation of gene expression"/>
    <property type="evidence" value="ECO:0007669"/>
    <property type="project" value="UniProtKB-ARBA"/>
</dbReference>
<dbReference type="GO" id="GO:0009967">
    <property type="term" value="P:positive regulation of signal transduction"/>
    <property type="evidence" value="ECO:0007669"/>
    <property type="project" value="UniProtKB-ARBA"/>
</dbReference>
<dbReference type="SUPFAM" id="SSF54928">
    <property type="entry name" value="RNA-binding domain, RBD"/>
    <property type="match status" value="1"/>
</dbReference>
<evidence type="ECO:0000256" key="1">
    <source>
        <dbReference type="ARBA" id="ARBA00022737"/>
    </source>
</evidence>
<feature type="region of interest" description="Disordered" evidence="4">
    <location>
        <begin position="214"/>
        <end position="243"/>
    </location>
</feature>
<dbReference type="InterPro" id="IPR050502">
    <property type="entry name" value="Euk_RNA-bind_prot"/>
</dbReference>
<evidence type="ECO:0000256" key="4">
    <source>
        <dbReference type="SAM" id="MobiDB-lite"/>
    </source>
</evidence>
<dbReference type="CDD" id="cd12389">
    <property type="entry name" value="RRM2_RAVER"/>
    <property type="match status" value="1"/>
</dbReference>
<dbReference type="InterPro" id="IPR002343">
    <property type="entry name" value="Hud_Sxl_RNA"/>
</dbReference>
<name>A0A8C5JNP1_JUNHY</name>
<evidence type="ECO:0000256" key="3">
    <source>
        <dbReference type="PROSITE-ProRule" id="PRU00176"/>
    </source>
</evidence>
<dbReference type="Proteomes" id="UP000694408">
    <property type="component" value="Unplaced"/>
</dbReference>
<evidence type="ECO:0000313" key="7">
    <source>
        <dbReference type="Proteomes" id="UP000694408"/>
    </source>
</evidence>
<organism evidence="6 7">
    <name type="scientific">Junco hyemalis</name>
    <name type="common">Dark-eyed junco</name>
    <dbReference type="NCBI Taxonomy" id="40217"/>
    <lineage>
        <taxon>Eukaryota</taxon>
        <taxon>Metazoa</taxon>
        <taxon>Chordata</taxon>
        <taxon>Craniata</taxon>
        <taxon>Vertebrata</taxon>
        <taxon>Euteleostomi</taxon>
        <taxon>Archelosauria</taxon>
        <taxon>Archosauria</taxon>
        <taxon>Dinosauria</taxon>
        <taxon>Saurischia</taxon>
        <taxon>Theropoda</taxon>
        <taxon>Coelurosauria</taxon>
        <taxon>Aves</taxon>
        <taxon>Neognathae</taxon>
        <taxon>Neoaves</taxon>
        <taxon>Telluraves</taxon>
        <taxon>Australaves</taxon>
        <taxon>Passeriformes</taxon>
        <taxon>Passerellidae</taxon>
        <taxon>Junco</taxon>
    </lineage>
</organism>
<feature type="domain" description="RRM" evidence="5">
    <location>
        <begin position="128"/>
        <end position="206"/>
    </location>
</feature>
<keyword evidence="1" id="KW-0677">Repeat</keyword>
<dbReference type="AlphaFoldDB" id="A0A8C5JNP1"/>
<dbReference type="OMA" id="ATQFAYP"/>